<reference evidence="4" key="1">
    <citation type="journal article" date="2019" name="Int. J. Syst. Evol. Microbiol.">
        <title>The Global Catalogue of Microorganisms (GCM) 10K type strain sequencing project: providing services to taxonomists for standard genome sequencing and annotation.</title>
        <authorList>
            <consortium name="The Broad Institute Genomics Platform"/>
            <consortium name="The Broad Institute Genome Sequencing Center for Infectious Disease"/>
            <person name="Wu L."/>
            <person name="Ma J."/>
        </authorList>
    </citation>
    <scope>NUCLEOTIDE SEQUENCE [LARGE SCALE GENOMIC DNA]</scope>
    <source>
        <strain evidence="4">KCTC 52438</strain>
    </source>
</reference>
<dbReference type="InterPro" id="IPR015943">
    <property type="entry name" value="WD40/YVTN_repeat-like_dom_sf"/>
</dbReference>
<gene>
    <name evidence="3" type="ORF">ACFOEK_09965</name>
</gene>
<protein>
    <submittedName>
        <fullName evidence="3">Choice-of-anchor I family protein</fullName>
    </submittedName>
</protein>
<sequence length="763" mass="80898">MKLAAKGFGKGGLNISPMVLAVAMGSAVMVGCSDNDDSSSSSPSVQTGVFVDSAVGGINYRTATQSGSTNADGEFNYIEGETVTFSIGDIDLPATVASNLLTPLDLADSDNPYDEAANNIARLLQTLDSDGDASNGITIEQASHTAAADAEITDWSDTDAFETAVNDVFEPDAIVSANEAAQHLEETLQENNGHASLTMIGRFAEEQELDEGMAEIVAFHKNSDSILVINANEKTVDILNAAELSSNELESPLTASNLIRRSQLNVGADVDADENLDGFESGGINSVAVVNNLMAVAVEHDDKQANGVIAFYSLNEEGAATYVKSVAAGALPDNVQISSDGAFAVAANEGEPSSDYTNDPVGSVTIVAITNGVPADDGTQVTFEAFNEGGARADEIEGVRISGLNASVAQDLEPEYVAISDDNTTAFVSLQENNALAVIDLAEGTVERLIGLGYKDHSVEGNGLDASNKDDCSQEDVEEQECEEVNDGINIKTYANLRGLYMPDSIASVEIEGVNYVVTANEGDSREYFFDVANEEECIAANGLDYDEDDGCLAWIDEVRVKDLEDLDLSLNEEVFTDETIADNENLGRLKVISTEGDTDNNGSLETLYSFGTRSFSIFNGDTGALVFDSGDDFEQITAQALGTEGFNTTNDENAFDDRSDDKGPEPEALAVGKVGDKTYAFVGLERTGGIMMYDITDPAEPMFVQYTVNRDYSVDIEESLEEAGDLAPEGFKFVSAEDSPTDNALLIVGNEVSGTTTVYEVK</sequence>
<dbReference type="Pfam" id="PF22494">
    <property type="entry name" value="choice_anch_I"/>
    <property type="match status" value="1"/>
</dbReference>
<evidence type="ECO:0000313" key="4">
    <source>
        <dbReference type="Proteomes" id="UP001595476"/>
    </source>
</evidence>
<dbReference type="PROSITE" id="PS51257">
    <property type="entry name" value="PROKAR_LIPOPROTEIN"/>
    <property type="match status" value="1"/>
</dbReference>
<proteinExistence type="predicted"/>
<dbReference type="SUPFAM" id="SSF50969">
    <property type="entry name" value="YVTN repeat-like/Quinoprotein amine dehydrogenase"/>
    <property type="match status" value="1"/>
</dbReference>
<dbReference type="InterPro" id="IPR011044">
    <property type="entry name" value="Quino_amine_DH_bsu"/>
</dbReference>
<dbReference type="InterPro" id="IPR052956">
    <property type="entry name" value="Mesenchyme-surface_protein"/>
</dbReference>
<feature type="domain" description="Choice-of-anchor I" evidence="2">
    <location>
        <begin position="276"/>
        <end position="762"/>
    </location>
</feature>
<evidence type="ECO:0000313" key="3">
    <source>
        <dbReference type="EMBL" id="MFC3151349.1"/>
    </source>
</evidence>
<evidence type="ECO:0000256" key="1">
    <source>
        <dbReference type="SAM" id="MobiDB-lite"/>
    </source>
</evidence>
<dbReference type="PANTHER" id="PTHR46928:SF1">
    <property type="entry name" value="MESENCHYME-SPECIFIC CELL SURFACE GLYCOPROTEIN"/>
    <property type="match status" value="1"/>
</dbReference>
<dbReference type="PANTHER" id="PTHR46928">
    <property type="entry name" value="MESENCHYME-SPECIFIC CELL SURFACE GLYCOPROTEIN"/>
    <property type="match status" value="1"/>
</dbReference>
<comment type="caution">
    <text evidence="3">The sequence shown here is derived from an EMBL/GenBank/DDBJ whole genome shotgun (WGS) entry which is preliminary data.</text>
</comment>
<dbReference type="Proteomes" id="UP001595476">
    <property type="component" value="Unassembled WGS sequence"/>
</dbReference>
<dbReference type="NCBIfam" id="NF038117">
    <property type="entry name" value="choice_anch_I"/>
    <property type="match status" value="1"/>
</dbReference>
<dbReference type="EMBL" id="JBHRSZ010000004">
    <property type="protein sequence ID" value="MFC3151349.1"/>
    <property type="molecule type" value="Genomic_DNA"/>
</dbReference>
<name>A0ABV7HBU7_9GAMM</name>
<evidence type="ECO:0000259" key="2">
    <source>
        <dbReference type="Pfam" id="PF22494"/>
    </source>
</evidence>
<keyword evidence="4" id="KW-1185">Reference proteome</keyword>
<accession>A0ABV7HBU7</accession>
<organism evidence="3 4">
    <name type="scientific">Litoribrevibacter euphylliae</name>
    <dbReference type="NCBI Taxonomy" id="1834034"/>
    <lineage>
        <taxon>Bacteria</taxon>
        <taxon>Pseudomonadati</taxon>
        <taxon>Pseudomonadota</taxon>
        <taxon>Gammaproteobacteria</taxon>
        <taxon>Oceanospirillales</taxon>
        <taxon>Oceanospirillaceae</taxon>
        <taxon>Litoribrevibacter</taxon>
    </lineage>
</organism>
<feature type="region of interest" description="Disordered" evidence="1">
    <location>
        <begin position="646"/>
        <end position="669"/>
    </location>
</feature>
<dbReference type="Gene3D" id="2.130.10.10">
    <property type="entry name" value="YVTN repeat-like/Quinoprotein amine dehydrogenase"/>
    <property type="match status" value="1"/>
</dbReference>
<dbReference type="RefSeq" id="WP_386719940.1">
    <property type="nucleotide sequence ID" value="NZ_JBHRSZ010000004.1"/>
</dbReference>
<dbReference type="InterPro" id="IPR055188">
    <property type="entry name" value="Choice_anch_I"/>
</dbReference>
<feature type="compositionally biased region" description="Basic and acidic residues" evidence="1">
    <location>
        <begin position="656"/>
        <end position="666"/>
    </location>
</feature>